<dbReference type="InterPro" id="IPR040637">
    <property type="entry name" value="Ribosomal_uL10-like_insert"/>
</dbReference>
<evidence type="ECO:0000256" key="3">
    <source>
        <dbReference type="ARBA" id="ARBA00023274"/>
    </source>
</evidence>
<evidence type="ECO:0000256" key="4">
    <source>
        <dbReference type="PIRNR" id="PIRNR039087"/>
    </source>
</evidence>
<comment type="similarity">
    <text evidence="1 4">Belongs to the universal ribosomal protein uL10 family.</text>
</comment>
<name>A0A7S2YRH0_9STRA</name>
<dbReference type="InterPro" id="IPR001790">
    <property type="entry name" value="Ribosomal_uL10"/>
</dbReference>
<accession>A0A7S2YRH0</accession>
<dbReference type="InterPro" id="IPR043164">
    <property type="entry name" value="Ribosomal_uL10-like_insert_sf"/>
</dbReference>
<protein>
    <recommendedName>
        <fullName evidence="4">60S acidic ribosomal protein P0</fullName>
    </recommendedName>
</protein>
<sequence length="324" mass="34557">MPLSTERKHEYFDKLKSLLSDYSKAFIVEVDNVGSKQLQLTRRELRGRAEILMGKNTMMRKCIKEYSEANPSSPCGKLVDICRGNVGFVFTNDDLGEIREVLESNTRPAPAKVGSVAPTTVVVPKGPTGCDPGQTAFFQTLQIATKITRGQIEMVNDTELIQAGERVTASQAALLQKLDIAPFTYGLVLKKVYDNGSLFDAKVLDITDDVLAFKFTSALNALASVSLAIGYPTPASVPHSIANAYKAILAITIQLENYSFDKADTVKEYLADPSKFAGSGGGGGGGGGGDEAAAEEEKEEEEEEEADLGGGGMFGDDGGDGGDY</sequence>
<dbReference type="GO" id="GO:0000027">
    <property type="term" value="P:ribosomal large subunit assembly"/>
    <property type="evidence" value="ECO:0007669"/>
    <property type="project" value="TreeGrafter"/>
</dbReference>
<dbReference type="PIRSF" id="PIRSF039087">
    <property type="entry name" value="L10E"/>
    <property type="match status" value="1"/>
</dbReference>
<dbReference type="Pfam" id="PF00466">
    <property type="entry name" value="Ribosomal_L10"/>
    <property type="match status" value="1"/>
</dbReference>
<evidence type="ECO:0000256" key="5">
    <source>
        <dbReference type="SAM" id="MobiDB-lite"/>
    </source>
</evidence>
<evidence type="ECO:0000256" key="2">
    <source>
        <dbReference type="ARBA" id="ARBA00022980"/>
    </source>
</evidence>
<feature type="compositionally biased region" description="Gly residues" evidence="5">
    <location>
        <begin position="278"/>
        <end position="290"/>
    </location>
</feature>
<feature type="domain" description="Large ribosomal subunit protein uL10-like insertion" evidence="6">
    <location>
        <begin position="111"/>
        <end position="180"/>
    </location>
</feature>
<dbReference type="EMBL" id="HBHT01037347">
    <property type="protein sequence ID" value="CAD9990830.1"/>
    <property type="molecule type" value="Transcribed_RNA"/>
</dbReference>
<dbReference type="GO" id="GO:0022625">
    <property type="term" value="C:cytosolic large ribosomal subunit"/>
    <property type="evidence" value="ECO:0007669"/>
    <property type="project" value="TreeGrafter"/>
</dbReference>
<dbReference type="GO" id="GO:0002181">
    <property type="term" value="P:cytoplasmic translation"/>
    <property type="evidence" value="ECO:0007669"/>
    <property type="project" value="TreeGrafter"/>
</dbReference>
<dbReference type="Pfam" id="PF00428">
    <property type="entry name" value="Ribosomal_60s"/>
    <property type="match status" value="1"/>
</dbReference>
<dbReference type="FunFam" id="3.90.105.20:FF:000001">
    <property type="entry name" value="60S acidic ribosomal protein P0"/>
    <property type="match status" value="1"/>
</dbReference>
<dbReference type="InterPro" id="IPR050323">
    <property type="entry name" value="Ribosomal_protein_uL10"/>
</dbReference>
<evidence type="ECO:0000256" key="1">
    <source>
        <dbReference type="ARBA" id="ARBA00008889"/>
    </source>
</evidence>
<dbReference type="Gene3D" id="3.90.105.20">
    <property type="match status" value="1"/>
</dbReference>
<dbReference type="CDD" id="cd05795">
    <property type="entry name" value="Ribosomal_P0_L10e"/>
    <property type="match status" value="1"/>
</dbReference>
<dbReference type="Gene3D" id="3.30.70.1730">
    <property type="match status" value="1"/>
</dbReference>
<organism evidence="7">
    <name type="scientific">Entomoneis paludosa</name>
    <dbReference type="NCBI Taxonomy" id="265537"/>
    <lineage>
        <taxon>Eukaryota</taxon>
        <taxon>Sar</taxon>
        <taxon>Stramenopiles</taxon>
        <taxon>Ochrophyta</taxon>
        <taxon>Bacillariophyta</taxon>
        <taxon>Bacillariophyceae</taxon>
        <taxon>Bacillariophycidae</taxon>
        <taxon>Entomoneidaceae</taxon>
        <taxon>Entomoneis</taxon>
    </lineage>
</organism>
<evidence type="ECO:0000259" key="6">
    <source>
        <dbReference type="Pfam" id="PF17777"/>
    </source>
</evidence>
<dbReference type="SUPFAM" id="SSF160369">
    <property type="entry name" value="Ribosomal protein L10-like"/>
    <property type="match status" value="1"/>
</dbReference>
<proteinExistence type="inferred from homology"/>
<dbReference type="Pfam" id="PF17777">
    <property type="entry name" value="RL10P_insert"/>
    <property type="match status" value="1"/>
</dbReference>
<dbReference type="GO" id="GO:0070180">
    <property type="term" value="F:large ribosomal subunit rRNA binding"/>
    <property type="evidence" value="ECO:0007669"/>
    <property type="project" value="TreeGrafter"/>
</dbReference>
<dbReference type="AlphaFoldDB" id="A0A7S2YRH0"/>
<evidence type="ECO:0000313" key="7">
    <source>
        <dbReference type="EMBL" id="CAD9990830.1"/>
    </source>
</evidence>
<dbReference type="PANTHER" id="PTHR45699">
    <property type="entry name" value="60S ACIDIC RIBOSOMAL PROTEIN P0"/>
    <property type="match status" value="1"/>
</dbReference>
<dbReference type="InterPro" id="IPR043141">
    <property type="entry name" value="Ribosomal_uL10-like_sf"/>
</dbReference>
<gene>
    <name evidence="7" type="ORF">APAL1065_LOCUS25080</name>
</gene>
<dbReference type="GO" id="GO:0003735">
    <property type="term" value="F:structural constituent of ribosome"/>
    <property type="evidence" value="ECO:0007669"/>
    <property type="project" value="TreeGrafter"/>
</dbReference>
<dbReference type="PANTHER" id="PTHR45699:SF3">
    <property type="entry name" value="LARGE RIBOSOMAL SUBUNIT PROTEIN UL10"/>
    <property type="match status" value="1"/>
</dbReference>
<reference evidence="7" key="1">
    <citation type="submission" date="2021-01" db="EMBL/GenBank/DDBJ databases">
        <authorList>
            <person name="Corre E."/>
            <person name="Pelletier E."/>
            <person name="Niang G."/>
            <person name="Scheremetjew M."/>
            <person name="Finn R."/>
            <person name="Kale V."/>
            <person name="Holt S."/>
            <person name="Cochrane G."/>
            <person name="Meng A."/>
            <person name="Brown T."/>
            <person name="Cohen L."/>
        </authorList>
    </citation>
    <scope>NUCLEOTIDE SEQUENCE</scope>
    <source>
        <strain evidence="7">CCMP125</strain>
    </source>
</reference>
<comment type="function">
    <text evidence="4">Ribosomal protein P0 is the functional equivalent of E.coli protein L10.</text>
</comment>
<keyword evidence="3 4" id="KW-0687">Ribonucleoprotein</keyword>
<keyword evidence="2 4" id="KW-0689">Ribosomal protein</keyword>
<dbReference type="InterPro" id="IPR030670">
    <property type="entry name" value="uL10_eukaryotes"/>
</dbReference>
<feature type="compositionally biased region" description="Acidic residues" evidence="5">
    <location>
        <begin position="292"/>
        <end position="307"/>
    </location>
</feature>
<feature type="region of interest" description="Disordered" evidence="5">
    <location>
        <begin position="276"/>
        <end position="324"/>
    </location>
</feature>